<proteinExistence type="predicted"/>
<organism evidence="1 2">
    <name type="scientific">Panagrolaimus sp. ES5</name>
    <dbReference type="NCBI Taxonomy" id="591445"/>
    <lineage>
        <taxon>Eukaryota</taxon>
        <taxon>Metazoa</taxon>
        <taxon>Ecdysozoa</taxon>
        <taxon>Nematoda</taxon>
        <taxon>Chromadorea</taxon>
        <taxon>Rhabditida</taxon>
        <taxon>Tylenchina</taxon>
        <taxon>Panagrolaimomorpha</taxon>
        <taxon>Panagrolaimoidea</taxon>
        <taxon>Panagrolaimidae</taxon>
        <taxon>Panagrolaimus</taxon>
    </lineage>
</organism>
<dbReference type="WBParaSite" id="ES5_v2.g22155.t1">
    <property type="protein sequence ID" value="ES5_v2.g22155.t1"/>
    <property type="gene ID" value="ES5_v2.g22155"/>
</dbReference>
<dbReference type="Proteomes" id="UP000887579">
    <property type="component" value="Unplaced"/>
</dbReference>
<protein>
    <submittedName>
        <fullName evidence="2">Uncharacterized protein</fullName>
    </submittedName>
</protein>
<reference evidence="2" key="1">
    <citation type="submission" date="2022-11" db="UniProtKB">
        <authorList>
            <consortium name="WormBaseParasite"/>
        </authorList>
    </citation>
    <scope>IDENTIFICATION</scope>
</reference>
<evidence type="ECO:0000313" key="2">
    <source>
        <dbReference type="WBParaSite" id="ES5_v2.g22155.t1"/>
    </source>
</evidence>
<evidence type="ECO:0000313" key="1">
    <source>
        <dbReference type="Proteomes" id="UP000887579"/>
    </source>
</evidence>
<sequence>MVDNVSNTPEIMQFKASQKLLKPKKPPQSVWLKNKQSVMSANRRPKKKLAPQGDSLVSPETVPAESHLYTSKLSENEDFTVPPPLKQPSQLQRSHVRLMNEMRKAKNKATTKENKSRSARMKKFHQQAKTVTNDLSDFITLNIGDDDHGPKGFVSTIPLSIPGFIPIDLESFQPLISLSSITTQQSPAVTKSPLSGSKKYKELKCVREHVAAVLPGYELVNNPLKKWSVEEAAKWKVMNNITDEAYSQLNNNHAPSLSTVRRYLNTLSQNLEEARKDGLASFIINYVNSLPHHMREVARIKIGVDDGGGYTKFTISDADIEEDSESPFKQQVYFSYNGPDSRKALKPYTIQVNDAVKLLQKDIILTKHGFKKFVCFLIANCKGGDNVVGLQGGSSTRPCINCTIPSSEWQKITSIPESSLRTIQDLQEAGMIIEMAEEDQVTDKQLIKLKRDNNSVVGLPLITEIPLTHFSPDALHILMSGVNSTLKYCKEKSPELFAALATLNVKPNPGRSDYAGPQCRKILKHFIDNPAIDGFGIDLLRSFAKIEKYAEARDLSENEINMLEIRIREWFDLIDTKYPGLDGKKTKLHMLKFHVVPFTRLHKSWGKFSTQGKPLKHS</sequence>
<name>A0AC34FXE1_9BILA</name>
<accession>A0AC34FXE1</accession>